<proteinExistence type="predicted"/>
<evidence type="ECO:0000256" key="1">
    <source>
        <dbReference type="ARBA" id="ARBA00023015"/>
    </source>
</evidence>
<dbReference type="InterPro" id="IPR039420">
    <property type="entry name" value="WalR-like"/>
</dbReference>
<dbReference type="SMART" id="SM00065">
    <property type="entry name" value="GAF"/>
    <property type="match status" value="1"/>
</dbReference>
<comment type="caution">
    <text evidence="7">The sequence shown here is derived from an EMBL/GenBank/DDBJ whole genome shotgun (WGS) entry which is preliminary data.</text>
</comment>
<dbReference type="Gene3D" id="1.10.1660.10">
    <property type="match status" value="1"/>
</dbReference>
<dbReference type="CDD" id="cd00592">
    <property type="entry name" value="HTH_MerR-like"/>
    <property type="match status" value="1"/>
</dbReference>
<dbReference type="Pfam" id="PF13185">
    <property type="entry name" value="GAF_2"/>
    <property type="match status" value="1"/>
</dbReference>
<dbReference type="PROSITE" id="PS50937">
    <property type="entry name" value="HTH_MERR_2"/>
    <property type="match status" value="1"/>
</dbReference>
<reference evidence="7 8" key="1">
    <citation type="journal article" date="2023" name="Int. J. Syst. Evol. Microbiol.">
        <title>Arthrobacter mangrovi sp. nov., an actinobacterium isolated from the rhizosphere of a mangrove.</title>
        <authorList>
            <person name="Hamada M."/>
            <person name="Saitou S."/>
            <person name="Enomoto N."/>
            <person name="Nanri K."/>
            <person name="Hidaka K."/>
            <person name="Miura T."/>
            <person name="Tamura T."/>
        </authorList>
    </citation>
    <scope>NUCLEOTIDE SEQUENCE [LARGE SCALE GENOMIC DNA]</scope>
    <source>
        <strain evidence="7 8">NBRC 112813</strain>
    </source>
</reference>
<dbReference type="InterPro" id="IPR003018">
    <property type="entry name" value="GAF"/>
</dbReference>
<dbReference type="SMART" id="SM00422">
    <property type="entry name" value="HTH_MERR"/>
    <property type="match status" value="1"/>
</dbReference>
<dbReference type="EMBL" id="BRVS01000027">
    <property type="protein sequence ID" value="GLB69116.1"/>
    <property type="molecule type" value="Genomic_DNA"/>
</dbReference>
<feature type="region of interest" description="Disordered" evidence="4">
    <location>
        <begin position="65"/>
        <end position="101"/>
    </location>
</feature>
<dbReference type="PANTHER" id="PTHR43214:SF38">
    <property type="entry name" value="NITRATE_NITRITE RESPONSE REGULATOR PROTEIN NARL"/>
    <property type="match status" value="1"/>
</dbReference>
<dbReference type="PANTHER" id="PTHR43214">
    <property type="entry name" value="TWO-COMPONENT RESPONSE REGULATOR"/>
    <property type="match status" value="1"/>
</dbReference>
<keyword evidence="2" id="KW-0238">DNA-binding</keyword>
<dbReference type="InterPro" id="IPR000792">
    <property type="entry name" value="Tscrpt_reg_LuxR_C"/>
</dbReference>
<dbReference type="InterPro" id="IPR036388">
    <property type="entry name" value="WH-like_DNA-bd_sf"/>
</dbReference>
<sequence>MGEHLISIGAAAARVAVSPWKLRSWEQAGLLSPVRSAGNYRLYREADVEAAMRIKADEESGHRARLVPLEVLPQPQRMDQGSPRKGTEGESDTGSTDSRPLRRMAHTIGHVEDDAAVLQAVLDSGLEIVHTGIGTISYADMIQQRYVLVASRGLSDEYVRGIETWKLHEGLAGQSFGLREPLAIEDLSADPGVARDIVHKEKLRGYACLPLMRGQRRLGILEVFSSRPRRFGLDDLAPLEVVGATAAALIESFLLKRDFQQLRSERYRVISDWSVQAADEANRDLGRFAEAIRAEALLLADGSAAVDLPGMAGRLKGLALEMERGIKAGIDVLPSIRDQLVPRLSARTGKEIAIRIDDWPASIPIDLAPRLVHVVDALAAPAAAAAESSALLVFGQRDGSLCIEVHDDREAPSGLDRLATVAGDARLSVRGLDGFIERAAEAGWSCGVRAVIPHASAGARLDALTPRERQVLEAMELGQPNRELAAGLGMSAKTLQNHLTSIYKKLGVTSRGQAMRIAAGS</sequence>
<accession>A0ABQ5MYU0</accession>
<evidence type="ECO:0000256" key="2">
    <source>
        <dbReference type="ARBA" id="ARBA00023125"/>
    </source>
</evidence>
<dbReference type="PRINTS" id="PR00038">
    <property type="entry name" value="HTHLUXR"/>
</dbReference>
<dbReference type="InterPro" id="IPR000551">
    <property type="entry name" value="MerR-type_HTH_dom"/>
</dbReference>
<evidence type="ECO:0000259" key="5">
    <source>
        <dbReference type="PROSITE" id="PS50043"/>
    </source>
</evidence>
<dbReference type="Pfam" id="PF00196">
    <property type="entry name" value="GerE"/>
    <property type="match status" value="1"/>
</dbReference>
<feature type="domain" description="HTH merR-type" evidence="6">
    <location>
        <begin position="5"/>
        <end position="56"/>
    </location>
</feature>
<keyword evidence="3" id="KW-0804">Transcription</keyword>
<gene>
    <name evidence="7" type="ORF">AHIS1636_35590</name>
</gene>
<dbReference type="SMART" id="SM00421">
    <property type="entry name" value="HTH_LUXR"/>
    <property type="match status" value="1"/>
</dbReference>
<evidence type="ECO:0000259" key="6">
    <source>
        <dbReference type="PROSITE" id="PS50937"/>
    </source>
</evidence>
<evidence type="ECO:0000256" key="3">
    <source>
        <dbReference type="ARBA" id="ARBA00023163"/>
    </source>
</evidence>
<dbReference type="Pfam" id="PF00376">
    <property type="entry name" value="MerR"/>
    <property type="match status" value="1"/>
</dbReference>
<feature type="domain" description="HTH luxR-type" evidence="5">
    <location>
        <begin position="457"/>
        <end position="521"/>
    </location>
</feature>
<dbReference type="SUPFAM" id="SSF46894">
    <property type="entry name" value="C-terminal effector domain of the bipartite response regulators"/>
    <property type="match status" value="1"/>
</dbReference>
<dbReference type="Gene3D" id="1.10.10.10">
    <property type="entry name" value="Winged helix-like DNA-binding domain superfamily/Winged helix DNA-binding domain"/>
    <property type="match status" value="1"/>
</dbReference>
<dbReference type="Proteomes" id="UP001209654">
    <property type="component" value="Unassembled WGS sequence"/>
</dbReference>
<dbReference type="InterPro" id="IPR009061">
    <property type="entry name" value="DNA-bd_dom_put_sf"/>
</dbReference>
<dbReference type="RefSeq" id="WP_264797203.1">
    <property type="nucleotide sequence ID" value="NZ_BRVS01000027.1"/>
</dbReference>
<keyword evidence="1" id="KW-0805">Transcription regulation</keyword>
<dbReference type="CDD" id="cd06170">
    <property type="entry name" value="LuxR_C_like"/>
    <property type="match status" value="1"/>
</dbReference>
<dbReference type="InterPro" id="IPR029016">
    <property type="entry name" value="GAF-like_dom_sf"/>
</dbReference>
<name>A0ABQ5MYU0_9MICC</name>
<dbReference type="Gene3D" id="3.30.450.40">
    <property type="match status" value="1"/>
</dbReference>
<evidence type="ECO:0000256" key="4">
    <source>
        <dbReference type="SAM" id="MobiDB-lite"/>
    </source>
</evidence>
<protein>
    <recommendedName>
        <fullName evidence="9">MerR family transcriptional regulator</fullName>
    </recommendedName>
</protein>
<evidence type="ECO:0000313" key="8">
    <source>
        <dbReference type="Proteomes" id="UP001209654"/>
    </source>
</evidence>
<evidence type="ECO:0008006" key="9">
    <source>
        <dbReference type="Google" id="ProtNLM"/>
    </source>
</evidence>
<keyword evidence="8" id="KW-1185">Reference proteome</keyword>
<evidence type="ECO:0000313" key="7">
    <source>
        <dbReference type="EMBL" id="GLB69116.1"/>
    </source>
</evidence>
<dbReference type="PROSITE" id="PS50043">
    <property type="entry name" value="HTH_LUXR_2"/>
    <property type="match status" value="1"/>
</dbReference>
<dbReference type="SUPFAM" id="SSF46955">
    <property type="entry name" value="Putative DNA-binding domain"/>
    <property type="match status" value="1"/>
</dbReference>
<organism evidence="7 8">
    <name type="scientific">Arthrobacter mangrovi</name>
    <dbReference type="NCBI Taxonomy" id="2966350"/>
    <lineage>
        <taxon>Bacteria</taxon>
        <taxon>Bacillati</taxon>
        <taxon>Actinomycetota</taxon>
        <taxon>Actinomycetes</taxon>
        <taxon>Micrococcales</taxon>
        <taxon>Micrococcaceae</taxon>
        <taxon>Arthrobacter</taxon>
    </lineage>
</organism>
<dbReference type="SUPFAM" id="SSF55781">
    <property type="entry name" value="GAF domain-like"/>
    <property type="match status" value="1"/>
</dbReference>
<dbReference type="InterPro" id="IPR016032">
    <property type="entry name" value="Sig_transdc_resp-reg_C-effctor"/>
</dbReference>